<dbReference type="Proteomes" id="UP000612055">
    <property type="component" value="Unassembled WGS sequence"/>
</dbReference>
<feature type="active site" description="Nucleophile" evidence="13">
    <location>
        <position position="31"/>
    </location>
</feature>
<evidence type="ECO:0000256" key="4">
    <source>
        <dbReference type="ARBA" id="ARBA00013078"/>
    </source>
</evidence>
<dbReference type="PANTHER" id="PTHR19288:SF46">
    <property type="entry name" value="HALOACID DEHALOGENASE-LIKE HYDROLASE DOMAIN-CONTAINING PROTEIN 2"/>
    <property type="match status" value="1"/>
</dbReference>
<evidence type="ECO:0000256" key="15">
    <source>
        <dbReference type="PIRSR" id="PIRSR000915-3"/>
    </source>
</evidence>
<evidence type="ECO:0000256" key="6">
    <source>
        <dbReference type="ARBA" id="ARBA00022553"/>
    </source>
</evidence>
<evidence type="ECO:0000256" key="10">
    <source>
        <dbReference type="ARBA" id="ARBA00022990"/>
    </source>
</evidence>
<keyword evidence="9" id="KW-0809">Transit peptide</keyword>
<evidence type="ECO:0000256" key="5">
    <source>
        <dbReference type="ARBA" id="ARBA00022528"/>
    </source>
</evidence>
<keyword evidence="10" id="KW-0007">Acetylation</keyword>
<feature type="active site" description="Proton donor" evidence="13">
    <location>
        <position position="33"/>
    </location>
</feature>
<feature type="binding site" evidence="15">
    <location>
        <position position="31"/>
    </location>
    <ligand>
        <name>Mg(2+)</name>
        <dbReference type="ChEBI" id="CHEBI:18420"/>
    </ligand>
</feature>
<dbReference type="AlphaFoldDB" id="A0A835YIQ5"/>
<dbReference type="SFLD" id="SFLDS00003">
    <property type="entry name" value="Haloacid_Dehalogenase"/>
    <property type="match status" value="1"/>
</dbReference>
<organism evidence="16 17">
    <name type="scientific">Edaphochlamys debaryana</name>
    <dbReference type="NCBI Taxonomy" id="47281"/>
    <lineage>
        <taxon>Eukaryota</taxon>
        <taxon>Viridiplantae</taxon>
        <taxon>Chlorophyta</taxon>
        <taxon>core chlorophytes</taxon>
        <taxon>Chlorophyceae</taxon>
        <taxon>CS clade</taxon>
        <taxon>Chlamydomonadales</taxon>
        <taxon>Chlamydomonadales incertae sedis</taxon>
        <taxon>Edaphochlamys</taxon>
    </lineage>
</organism>
<proteinExistence type="inferred from homology"/>
<evidence type="ECO:0000256" key="12">
    <source>
        <dbReference type="PIRNR" id="PIRNR000915"/>
    </source>
</evidence>
<keyword evidence="6" id="KW-0597">Phosphoprotein</keyword>
<accession>A0A835YIQ5</accession>
<comment type="cofactor">
    <cofactor evidence="15">
        <name>Mg(2+)</name>
        <dbReference type="ChEBI" id="CHEBI:18420"/>
    </cofactor>
    <text evidence="15">Divalent metal ions. Mg(2+) is the most effective.</text>
</comment>
<feature type="binding site" evidence="14">
    <location>
        <position position="225"/>
    </location>
    <ligand>
        <name>substrate</name>
    </ligand>
</feature>
<dbReference type="GO" id="GO:0046872">
    <property type="term" value="F:metal ion binding"/>
    <property type="evidence" value="ECO:0007669"/>
    <property type="project" value="UniProtKB-KW"/>
</dbReference>
<reference evidence="16" key="1">
    <citation type="journal article" date="2020" name="bioRxiv">
        <title>Comparative genomics of Chlamydomonas.</title>
        <authorList>
            <person name="Craig R.J."/>
            <person name="Hasan A.R."/>
            <person name="Ness R.W."/>
            <person name="Keightley P.D."/>
        </authorList>
    </citation>
    <scope>NUCLEOTIDE SEQUENCE</scope>
    <source>
        <strain evidence="16">CCAP 11/70</strain>
    </source>
</reference>
<evidence type="ECO:0000256" key="3">
    <source>
        <dbReference type="ARBA" id="ARBA00006171"/>
    </source>
</evidence>
<sequence>MVSVQASRSIPKATDAQKLELLSKVKCFIFDCDGVIWLGDKVIDGVPETLDMLRSMGKKCFFVTNNSTKSRAGYMSKFRSLGLNVSAEEIYSSSYAAAAYLESINFKKKVYVIGEVGIQEELDMKGIRHLGGPGDADKRVTLKSGEFMEHDPEVGAVVVGFDRNINYYKIQYATLCIRENPGCMFIATNRDAVTHLTDAQEWAGNGSMVGAIVGSTKREPTVVGKPSGFMLENISASLGLKPDQICMVGDRLDTDIMFGKNGGLTTSLVLSGVTTEEVLNHPDNKVIPDFVLPALPDLLTVKEKAMVAA</sequence>
<comment type="similarity">
    <text evidence="3">Belongs to the HAD-like hydrolase superfamily. CbbY/CbbZ/Gph/YieH family.</text>
</comment>
<dbReference type="EMBL" id="JAEHOE010000007">
    <property type="protein sequence ID" value="KAG2499340.1"/>
    <property type="molecule type" value="Genomic_DNA"/>
</dbReference>
<keyword evidence="5" id="KW-0150">Chloroplast</keyword>
<dbReference type="InterPro" id="IPR036412">
    <property type="entry name" value="HAD-like_sf"/>
</dbReference>
<dbReference type="InterPro" id="IPR006357">
    <property type="entry name" value="HAD-SF_hydro_IIA"/>
</dbReference>
<dbReference type="FunFam" id="3.40.50.1000:FF:000447">
    <property type="match status" value="1"/>
</dbReference>
<comment type="function">
    <text evidence="11">Photorespiratory enzyme that dephosphorylates the 2-phosphoglycolate produced by the RuBisCO oxygenation reaction.</text>
</comment>
<feature type="binding site" evidence="15">
    <location>
        <position position="250"/>
    </location>
    <ligand>
        <name>Mg(2+)</name>
        <dbReference type="ChEBI" id="CHEBI:18420"/>
    </ligand>
</feature>
<evidence type="ECO:0000256" key="9">
    <source>
        <dbReference type="ARBA" id="ARBA00022946"/>
    </source>
</evidence>
<keyword evidence="17" id="KW-1185">Reference proteome</keyword>
<evidence type="ECO:0000313" key="17">
    <source>
        <dbReference type="Proteomes" id="UP000612055"/>
    </source>
</evidence>
<dbReference type="Gene3D" id="3.40.50.1000">
    <property type="entry name" value="HAD superfamily/HAD-like"/>
    <property type="match status" value="2"/>
</dbReference>
<dbReference type="OrthoDB" id="413953at2759"/>
<evidence type="ECO:0000256" key="14">
    <source>
        <dbReference type="PIRSR" id="PIRSR000915-2"/>
    </source>
</evidence>
<dbReference type="PIRSF" id="PIRSF000915">
    <property type="entry name" value="PGP-type_phosphatase"/>
    <property type="match status" value="1"/>
</dbReference>
<keyword evidence="7" id="KW-0934">Plastid</keyword>
<dbReference type="Pfam" id="PF13344">
    <property type="entry name" value="Hydrolase_6"/>
    <property type="match status" value="1"/>
</dbReference>
<dbReference type="Pfam" id="PF13242">
    <property type="entry name" value="Hydrolase_like"/>
    <property type="match status" value="1"/>
</dbReference>
<name>A0A835YIQ5_9CHLO</name>
<evidence type="ECO:0000313" key="16">
    <source>
        <dbReference type="EMBL" id="KAG2499340.1"/>
    </source>
</evidence>
<comment type="catalytic activity">
    <reaction evidence="1 12">
        <text>2-phosphoglycolate + H2O = glycolate + phosphate</text>
        <dbReference type="Rhea" id="RHEA:14369"/>
        <dbReference type="ChEBI" id="CHEBI:15377"/>
        <dbReference type="ChEBI" id="CHEBI:29805"/>
        <dbReference type="ChEBI" id="CHEBI:43474"/>
        <dbReference type="ChEBI" id="CHEBI:58033"/>
        <dbReference type="EC" id="3.1.3.18"/>
    </reaction>
</comment>
<evidence type="ECO:0000256" key="13">
    <source>
        <dbReference type="PIRSR" id="PIRSR000915-1"/>
    </source>
</evidence>
<dbReference type="NCBIfam" id="TIGR01460">
    <property type="entry name" value="HAD-SF-IIA"/>
    <property type="match status" value="1"/>
</dbReference>
<dbReference type="SFLD" id="SFLDG01139">
    <property type="entry name" value="C2.A:_Pyridoxal_Phosphate_Phos"/>
    <property type="match status" value="1"/>
</dbReference>
<dbReference type="NCBIfam" id="TIGR01452">
    <property type="entry name" value="PGP_euk"/>
    <property type="match status" value="1"/>
</dbReference>
<gene>
    <name evidence="16" type="ORF">HYH03_002916</name>
</gene>
<protein>
    <recommendedName>
        <fullName evidence="4 12">Phosphoglycolate phosphatase</fullName>
        <ecNumber evidence="4 12">3.1.3.18</ecNumber>
    </recommendedName>
</protein>
<keyword evidence="8 12" id="KW-0378">Hydrolase</keyword>
<comment type="subcellular location">
    <subcellularLocation>
        <location evidence="2">Plastid</location>
        <location evidence="2">Chloroplast</location>
    </subcellularLocation>
</comment>
<dbReference type="PANTHER" id="PTHR19288">
    <property type="entry name" value="4-NITROPHENYLPHOSPHATASE-RELATED"/>
    <property type="match status" value="1"/>
</dbReference>
<feature type="binding site" evidence="15">
    <location>
        <position position="33"/>
    </location>
    <ligand>
        <name>Mg(2+)</name>
        <dbReference type="ChEBI" id="CHEBI:18420"/>
    </ligand>
</feature>
<dbReference type="InterPro" id="IPR023214">
    <property type="entry name" value="HAD_sf"/>
</dbReference>
<evidence type="ECO:0000256" key="8">
    <source>
        <dbReference type="ARBA" id="ARBA00022801"/>
    </source>
</evidence>
<evidence type="ECO:0000256" key="11">
    <source>
        <dbReference type="ARBA" id="ARBA00059713"/>
    </source>
</evidence>
<dbReference type="InterPro" id="IPR006349">
    <property type="entry name" value="PGP_euk"/>
</dbReference>
<evidence type="ECO:0000256" key="2">
    <source>
        <dbReference type="ARBA" id="ARBA00004229"/>
    </source>
</evidence>
<comment type="caution">
    <text evidence="16">The sequence shown here is derived from an EMBL/GenBank/DDBJ whole genome shotgun (WGS) entry which is preliminary data.</text>
</comment>
<dbReference type="GO" id="GO:0008967">
    <property type="term" value="F:phosphoglycolate phosphatase activity"/>
    <property type="evidence" value="ECO:0007669"/>
    <property type="project" value="UniProtKB-EC"/>
</dbReference>
<dbReference type="SUPFAM" id="SSF56784">
    <property type="entry name" value="HAD-like"/>
    <property type="match status" value="1"/>
</dbReference>
<dbReference type="SFLD" id="SFLDF00039">
    <property type="entry name" value="phosphoglycolate_phosphatase_2"/>
    <property type="match status" value="1"/>
</dbReference>
<keyword evidence="15" id="KW-0460">Magnesium</keyword>
<dbReference type="EC" id="3.1.3.18" evidence="4 12"/>
<keyword evidence="15" id="KW-0479">Metal-binding</keyword>
<dbReference type="GO" id="GO:0009507">
    <property type="term" value="C:chloroplast"/>
    <property type="evidence" value="ECO:0007669"/>
    <property type="project" value="UniProtKB-SubCell"/>
</dbReference>
<evidence type="ECO:0000256" key="7">
    <source>
        <dbReference type="ARBA" id="ARBA00022640"/>
    </source>
</evidence>
<evidence type="ECO:0000256" key="1">
    <source>
        <dbReference type="ARBA" id="ARBA00000830"/>
    </source>
</evidence>
<dbReference type="FunFam" id="3.40.50.1000:FF:000039">
    <property type="entry name" value="Phosphoglycolate phosphatase"/>
    <property type="match status" value="1"/>
</dbReference>